<dbReference type="InParanoid" id="U2DSR4"/>
<proteinExistence type="predicted"/>
<accession>U2DSR4</accession>
<evidence type="ECO:0000313" key="1">
    <source>
        <dbReference type="EMBL" id="ERJ11532.1"/>
    </source>
</evidence>
<dbReference type="STRING" id="1033810.HLPCO_002444"/>
<organism evidence="1 2">
    <name type="scientific">Haloplasma contractile SSD-17B</name>
    <dbReference type="NCBI Taxonomy" id="1033810"/>
    <lineage>
        <taxon>Bacteria</taxon>
        <taxon>Bacillati</taxon>
        <taxon>Mycoplasmatota</taxon>
        <taxon>Mollicutes</taxon>
        <taxon>Haloplasmatales</taxon>
        <taxon>Haloplasmataceae</taxon>
        <taxon>Haloplasma</taxon>
    </lineage>
</organism>
<dbReference type="Proteomes" id="UP000005707">
    <property type="component" value="Unassembled WGS sequence"/>
</dbReference>
<keyword evidence="2" id="KW-1185">Reference proteome</keyword>
<dbReference type="EMBL" id="AFNU02000010">
    <property type="protein sequence ID" value="ERJ11532.1"/>
    <property type="molecule type" value="Genomic_DNA"/>
</dbReference>
<comment type="caution">
    <text evidence="1">The sequence shown here is derived from an EMBL/GenBank/DDBJ whole genome shotgun (WGS) entry which is preliminary data.</text>
</comment>
<reference evidence="1 2" key="2">
    <citation type="journal article" date="2013" name="PLoS ONE">
        <title>INDIGO - INtegrated Data Warehouse of MIcrobial GenOmes with Examples from the Red Sea Extremophiles.</title>
        <authorList>
            <person name="Alam I."/>
            <person name="Antunes A."/>
            <person name="Kamau A.A."/>
            <person name="Ba Alawi W."/>
            <person name="Kalkatawi M."/>
            <person name="Stingl U."/>
            <person name="Bajic V.B."/>
        </authorList>
    </citation>
    <scope>NUCLEOTIDE SEQUENCE [LARGE SCALE GENOMIC DNA]</scope>
    <source>
        <strain evidence="1 2">SSD-17B</strain>
    </source>
</reference>
<dbReference type="AlphaFoldDB" id="U2DSR4"/>
<reference evidence="1 2" key="1">
    <citation type="journal article" date="2011" name="J. Bacteriol.">
        <title>Genome sequence of Haloplasma contractile, an unusual contractile bacterium from a deep-sea anoxic brine lake.</title>
        <authorList>
            <person name="Antunes A."/>
            <person name="Alam I."/>
            <person name="El Dorry H."/>
            <person name="Siam R."/>
            <person name="Robertson A."/>
            <person name="Bajic V.B."/>
            <person name="Stingl U."/>
        </authorList>
    </citation>
    <scope>NUCLEOTIDE SEQUENCE [LARGE SCALE GENOMIC DNA]</scope>
    <source>
        <strain evidence="1 2">SSD-17B</strain>
    </source>
</reference>
<gene>
    <name evidence="1" type="ORF">HLPCO_002444</name>
</gene>
<evidence type="ECO:0000313" key="2">
    <source>
        <dbReference type="Proteomes" id="UP000005707"/>
    </source>
</evidence>
<protein>
    <submittedName>
        <fullName evidence="1">Uncharacterized protein</fullName>
    </submittedName>
</protein>
<sequence length="87" mass="10032">MSYLPLMNRPLLRPVNNGVRYVSHEDEERYGLLPFLAGVAITAPFWFRRPCCPPFYNYSYYNYGYGPRPYANPGYGYGYGGYGGYGF</sequence>
<dbReference type="RefSeq" id="WP_008827090.1">
    <property type="nucleotide sequence ID" value="NZ_AFNU02000010.1"/>
</dbReference>
<name>U2DSR4_9MOLU</name>